<feature type="transmembrane region" description="Helical" evidence="1">
    <location>
        <begin position="94"/>
        <end position="112"/>
    </location>
</feature>
<keyword evidence="1" id="KW-0812">Transmembrane</keyword>
<dbReference type="AlphaFoldDB" id="A0A2P2KQU2"/>
<feature type="transmembrane region" description="Helical" evidence="1">
    <location>
        <begin position="12"/>
        <end position="34"/>
    </location>
</feature>
<protein>
    <submittedName>
        <fullName evidence="2">Uncharacterized protein MANES_05G189500</fullName>
    </submittedName>
</protein>
<organism evidence="2">
    <name type="scientific">Rhizophora mucronata</name>
    <name type="common">Asiatic mangrove</name>
    <dbReference type="NCBI Taxonomy" id="61149"/>
    <lineage>
        <taxon>Eukaryota</taxon>
        <taxon>Viridiplantae</taxon>
        <taxon>Streptophyta</taxon>
        <taxon>Embryophyta</taxon>
        <taxon>Tracheophyta</taxon>
        <taxon>Spermatophyta</taxon>
        <taxon>Magnoliopsida</taxon>
        <taxon>eudicotyledons</taxon>
        <taxon>Gunneridae</taxon>
        <taxon>Pentapetalae</taxon>
        <taxon>rosids</taxon>
        <taxon>fabids</taxon>
        <taxon>Malpighiales</taxon>
        <taxon>Rhizophoraceae</taxon>
        <taxon>Rhizophora</taxon>
    </lineage>
</organism>
<proteinExistence type="predicted"/>
<reference evidence="2" key="1">
    <citation type="submission" date="2018-02" db="EMBL/GenBank/DDBJ databases">
        <title>Rhizophora mucronata_Transcriptome.</title>
        <authorList>
            <person name="Meera S.P."/>
            <person name="Sreeshan A."/>
            <person name="Augustine A."/>
        </authorList>
    </citation>
    <scope>NUCLEOTIDE SEQUENCE</scope>
    <source>
        <tissue evidence="2">Leaf</tissue>
    </source>
</reference>
<dbReference type="EMBL" id="GGEC01027599">
    <property type="protein sequence ID" value="MBX08083.1"/>
    <property type="molecule type" value="Transcribed_RNA"/>
</dbReference>
<name>A0A2P2KQU2_RHIMU</name>
<keyword evidence="1" id="KW-1133">Transmembrane helix</keyword>
<evidence type="ECO:0000256" key="1">
    <source>
        <dbReference type="SAM" id="Phobius"/>
    </source>
</evidence>
<accession>A0A2P2KQU2</accession>
<sequence>MVLRHVHGRILLSILFHVVHGISILVLAATVVFVDLYRRPRVALVRTRLQWLWIRCRHSRRFLTSPTVMNKPKILKTQSFSATCFIEQKKGDTLLTSFLFIYFYLILFLCSLS</sequence>
<keyword evidence="1" id="KW-0472">Membrane</keyword>
<evidence type="ECO:0000313" key="2">
    <source>
        <dbReference type="EMBL" id="MBX08083.1"/>
    </source>
</evidence>